<protein>
    <submittedName>
        <fullName evidence="1">Uncharacterized protein</fullName>
    </submittedName>
</protein>
<dbReference type="Proteomes" id="UP000323560">
    <property type="component" value="Plasmid unnamed1"/>
</dbReference>
<geneLocation type="plasmid" evidence="1 2">
    <name>unnamed1</name>
</geneLocation>
<dbReference type="EMBL" id="CP043044">
    <property type="protein sequence ID" value="QEH97780.1"/>
    <property type="molecule type" value="Genomic_DNA"/>
</dbReference>
<evidence type="ECO:0000313" key="1">
    <source>
        <dbReference type="EMBL" id="QEH97780.1"/>
    </source>
</evidence>
<dbReference type="RefSeq" id="WP_148621273.1">
    <property type="nucleotide sequence ID" value="NZ_CP043044.1"/>
</dbReference>
<gene>
    <name evidence="1" type="ORF">FXF46_15900</name>
</gene>
<reference evidence="1 2" key="1">
    <citation type="submission" date="2019-08" db="EMBL/GenBank/DDBJ databases">
        <title>Gluconobacter frateurii HD924 genome.</title>
        <authorList>
            <person name="Liu Y."/>
            <person name="Zhang P."/>
        </authorList>
    </citation>
    <scope>NUCLEOTIDE SEQUENCE [LARGE SCALE GENOMIC DNA]</scope>
    <source>
        <strain evidence="1 2">HD924</strain>
        <plasmid evidence="1 2">unnamed1</plasmid>
    </source>
</reference>
<evidence type="ECO:0000313" key="2">
    <source>
        <dbReference type="Proteomes" id="UP000323560"/>
    </source>
</evidence>
<dbReference type="AlphaFoldDB" id="A0AAP9EUW0"/>
<proteinExistence type="predicted"/>
<dbReference type="KEGG" id="gti:FXF46_15900"/>
<sequence length="151" mass="17706">MPIRPELKALYPLNWPELSRQVRFERARGLCQRCRRPHGQILQVLPGGRWKHPETGHWFNGRGRPVAPPDLIALLQTRQTKVVLAAAHLNHDPTVNRLRNLRALCQRCHLLHDRVYHLAQRRLTFRRRLAFGDFFEGPYPIGMILDETGMR</sequence>
<organism evidence="1 2">
    <name type="scientific">Gluconobacter thailandicus</name>
    <dbReference type="NCBI Taxonomy" id="257438"/>
    <lineage>
        <taxon>Bacteria</taxon>
        <taxon>Pseudomonadati</taxon>
        <taxon>Pseudomonadota</taxon>
        <taxon>Alphaproteobacteria</taxon>
        <taxon>Acetobacterales</taxon>
        <taxon>Acetobacteraceae</taxon>
        <taxon>Gluconobacter</taxon>
    </lineage>
</organism>
<name>A0AAP9EUW0_GLUTH</name>
<accession>A0AAP9EUW0</accession>
<keyword evidence="1" id="KW-0614">Plasmid</keyword>